<dbReference type="InterPro" id="IPR057882">
    <property type="entry name" value="ENGase_C"/>
</dbReference>
<keyword evidence="4" id="KW-0963">Cytoplasm</keyword>
<dbReference type="Ensembl" id="ENSTRUT00000055468.2">
    <property type="protein sequence ID" value="ENSTRUP00000054743.2"/>
    <property type="gene ID" value="ENSTRUG00000010987.3"/>
</dbReference>
<evidence type="ECO:0000256" key="8">
    <source>
        <dbReference type="ARBA" id="ARBA00054935"/>
    </source>
</evidence>
<dbReference type="PANTHER" id="PTHR13246:SF1">
    <property type="entry name" value="CYTOSOLIC ENDO-BETA-N-ACETYLGLUCOSAMINIDASE"/>
    <property type="match status" value="1"/>
</dbReference>
<evidence type="ECO:0000259" key="10">
    <source>
        <dbReference type="Pfam" id="PF03644"/>
    </source>
</evidence>
<evidence type="ECO:0000259" key="11">
    <source>
        <dbReference type="Pfam" id="PF25529"/>
    </source>
</evidence>
<keyword evidence="5" id="KW-0378">Hydrolase</keyword>
<dbReference type="AlphaFoldDB" id="A0A3B5KFC4"/>
<protein>
    <recommendedName>
        <fullName evidence="9">Cytosolic endo-beta-N-acetylglucosaminidase</fullName>
        <ecNumber evidence="3">3.2.1.96</ecNumber>
    </recommendedName>
</protein>
<organism evidence="12 13">
    <name type="scientific">Takifugu rubripes</name>
    <name type="common">Japanese pufferfish</name>
    <name type="synonym">Fugu rubripes</name>
    <dbReference type="NCBI Taxonomy" id="31033"/>
    <lineage>
        <taxon>Eukaryota</taxon>
        <taxon>Metazoa</taxon>
        <taxon>Chordata</taxon>
        <taxon>Craniata</taxon>
        <taxon>Vertebrata</taxon>
        <taxon>Euteleostomi</taxon>
        <taxon>Actinopterygii</taxon>
        <taxon>Neopterygii</taxon>
        <taxon>Teleostei</taxon>
        <taxon>Neoteleostei</taxon>
        <taxon>Acanthomorphata</taxon>
        <taxon>Eupercaria</taxon>
        <taxon>Tetraodontiformes</taxon>
        <taxon>Tetradontoidea</taxon>
        <taxon>Tetraodontidae</taxon>
        <taxon>Takifugu</taxon>
    </lineage>
</organism>
<evidence type="ECO:0000256" key="9">
    <source>
        <dbReference type="ARBA" id="ARBA00072457"/>
    </source>
</evidence>
<gene>
    <name evidence="12" type="primary">engase</name>
</gene>
<dbReference type="Gene3D" id="3.20.20.80">
    <property type="entry name" value="Glycosidases"/>
    <property type="match status" value="1"/>
</dbReference>
<evidence type="ECO:0000256" key="2">
    <source>
        <dbReference type="ARBA" id="ARBA00007849"/>
    </source>
</evidence>
<proteinExistence type="inferred from homology"/>
<dbReference type="GeneTree" id="ENSGT00390000018512"/>
<comment type="subcellular location">
    <subcellularLocation>
        <location evidence="1">Cytoplasm</location>
        <location evidence="1">Cytosol</location>
    </subcellularLocation>
</comment>
<feature type="domain" description="Cytosolic endo-beta-N-acetylglucosaminidase TIM barrel" evidence="10">
    <location>
        <begin position="90"/>
        <end position="340"/>
    </location>
</feature>
<comment type="function">
    <text evidence="8">Endoglycosidase that releases N-glycans from glycoproteins by cleaving the beta-1,4-glycosidic bond in the N,N'-diacetylchitobiose core. Involved in the processing of free oligosaccharides in the cytosol.</text>
</comment>
<evidence type="ECO:0000256" key="3">
    <source>
        <dbReference type="ARBA" id="ARBA00012566"/>
    </source>
</evidence>
<reference evidence="12 13" key="1">
    <citation type="journal article" date="2011" name="Genome Biol. Evol.">
        <title>Integration of the genetic map and genome assembly of fugu facilitates insights into distinct features of genome evolution in teleosts and mammals.</title>
        <authorList>
            <person name="Kai W."/>
            <person name="Kikuchi K."/>
            <person name="Tohari S."/>
            <person name="Chew A.K."/>
            <person name="Tay A."/>
            <person name="Fujiwara A."/>
            <person name="Hosoya S."/>
            <person name="Suetake H."/>
            <person name="Naruse K."/>
            <person name="Brenner S."/>
            <person name="Suzuki Y."/>
            <person name="Venkatesh B."/>
        </authorList>
    </citation>
    <scope>NUCLEOTIDE SEQUENCE [LARGE SCALE GENOMIC DNA]</scope>
</reference>
<evidence type="ECO:0000256" key="6">
    <source>
        <dbReference type="ARBA" id="ARBA00023295"/>
    </source>
</evidence>
<dbReference type="GO" id="GO:0033925">
    <property type="term" value="F:mannosyl-glycoprotein endo-beta-N-acetylglucosaminidase activity"/>
    <property type="evidence" value="ECO:0007669"/>
    <property type="project" value="UniProtKB-EC"/>
</dbReference>
<dbReference type="CDD" id="cd06547">
    <property type="entry name" value="GH85_ENGase"/>
    <property type="match status" value="1"/>
</dbReference>
<dbReference type="FunFam" id="3.20.20.80:FF:000043">
    <property type="entry name" value="cytosolic endo-beta-N-acetylglucosaminidase"/>
    <property type="match status" value="1"/>
</dbReference>
<evidence type="ECO:0000256" key="5">
    <source>
        <dbReference type="ARBA" id="ARBA00022801"/>
    </source>
</evidence>
<evidence type="ECO:0000313" key="12">
    <source>
        <dbReference type="Ensembl" id="ENSTRUP00000054743.2"/>
    </source>
</evidence>
<dbReference type="PANTHER" id="PTHR13246">
    <property type="entry name" value="ENDO BETA N-ACETYLGLUCOSAMINIDASE"/>
    <property type="match status" value="1"/>
</dbReference>
<dbReference type="GO" id="GO:0005829">
    <property type="term" value="C:cytosol"/>
    <property type="evidence" value="ECO:0007669"/>
    <property type="project" value="UniProtKB-SubCell"/>
</dbReference>
<feature type="domain" description="Cytosolic endo-beta-N-acetylglucosaminidase C-terminal" evidence="11">
    <location>
        <begin position="494"/>
        <end position="615"/>
    </location>
</feature>
<dbReference type="EC" id="3.2.1.96" evidence="3"/>
<keyword evidence="13" id="KW-1185">Reference proteome</keyword>
<evidence type="ECO:0000256" key="7">
    <source>
        <dbReference type="ARBA" id="ARBA00034414"/>
    </source>
</evidence>
<evidence type="ECO:0000256" key="4">
    <source>
        <dbReference type="ARBA" id="ARBA00022490"/>
    </source>
</evidence>
<sequence length="620" mass="70685">MRLGSHLDQPVDSNSIHEVIKYIPSPLPGKYYDPDTTEPVIFGLQTLEELLSWNEANPFNVAAVPLVPREPPLDGCKHRTLVSHDMMGGYLDDRFIQGTYAESPYAFYHWQYIDIFNYFTHNMVTIPPAMWTNAAHKHGVLVLGTFITEWEDGSVACETFLKDEESYRAVADKLVQICYFYGFDGWLINIENTLSEIAVQNTPLFLRYLTDQMHQKVSGSLVLWYDSVTENGRLQWQNELNPSNRVFFSACDGFFTNYNWTEQSLESMRDYSEVQDRQADIYVGVDVFARGKVVGGMFDTKKALEVIRKYNFSAALFAPGWVYEALDRAEFRKNQDKFWALLSGYLDVHQLSSPLPFLQKKRSWFNLTAQEIQPLYYYEQDGQGWLRSRGCPEDAWNGGSSLMLDGLIPAVCASPVCAKCVSAHSLPPSPTVTSLNTQVLYLLGSSPSMYAQLELQECSVLTELCINIQRKGEAVDTPFICRVGEIMLLDVASLQIPTEQVQDLRIYDVVWLRGAGPSMEPVSSCLHLNATLQWKYPTKLIRHFKVYWRRLRGPDPRIPPGQLVLVGRAYSNCYRVTELVVPEPPSLIELVIEPVIRKGFLVPESQWGRRSLSYTEDTTQ</sequence>
<keyword evidence="6" id="KW-0326">Glycosidase</keyword>
<dbReference type="Proteomes" id="UP000005226">
    <property type="component" value="Chromosome 5"/>
</dbReference>
<evidence type="ECO:0000313" key="13">
    <source>
        <dbReference type="Proteomes" id="UP000005226"/>
    </source>
</evidence>
<dbReference type="InterPro" id="IPR005201">
    <property type="entry name" value="TIM_ENGase"/>
</dbReference>
<dbReference type="Gene3D" id="2.60.120.260">
    <property type="entry name" value="Galactose-binding domain-like"/>
    <property type="match status" value="1"/>
</dbReference>
<reference evidence="12" key="3">
    <citation type="submission" date="2025-09" db="UniProtKB">
        <authorList>
            <consortium name="Ensembl"/>
        </authorList>
    </citation>
    <scope>IDENTIFICATION</scope>
</reference>
<reference evidence="12" key="2">
    <citation type="submission" date="2025-08" db="UniProtKB">
        <authorList>
            <consortium name="Ensembl"/>
        </authorList>
    </citation>
    <scope>IDENTIFICATION</scope>
</reference>
<dbReference type="Pfam" id="PF03644">
    <property type="entry name" value="Glyco_hydro_85"/>
    <property type="match status" value="1"/>
</dbReference>
<dbReference type="InterPro" id="IPR032979">
    <property type="entry name" value="ENGase"/>
</dbReference>
<evidence type="ECO:0000256" key="1">
    <source>
        <dbReference type="ARBA" id="ARBA00004514"/>
    </source>
</evidence>
<dbReference type="Pfam" id="PF25529">
    <property type="entry name" value="Ig_ENGASE1_C"/>
    <property type="match status" value="1"/>
</dbReference>
<comment type="similarity">
    <text evidence="2">Belongs to the glycosyl hydrolase 85 family.</text>
</comment>
<accession>A0A3B5KFC4</accession>
<name>A0A3B5KFC4_TAKRU</name>
<comment type="catalytic activity">
    <reaction evidence="7">
        <text>an N(4)-(oligosaccharide-(1-&gt;3)-[oligosaccharide-(1-&gt;6)]-beta-D-Man-(1-&gt;4)-beta-D-GlcNAc-(1-&gt;4)-alpha-D-GlcNAc)-L-asparaginyl-[protein] + H2O = an oligosaccharide-(1-&gt;3)-[oligosaccharide-(1-&gt;6)]-beta-D-Man-(1-&gt;4)-D-GlcNAc + N(4)-(N-acetyl-beta-D-glucosaminyl)-L-asparaginyl-[protein]</text>
        <dbReference type="Rhea" id="RHEA:73067"/>
        <dbReference type="Rhea" id="RHEA-COMP:12603"/>
        <dbReference type="Rhea" id="RHEA-COMP:18176"/>
        <dbReference type="ChEBI" id="CHEBI:15377"/>
        <dbReference type="ChEBI" id="CHEBI:132248"/>
        <dbReference type="ChEBI" id="CHEBI:192714"/>
        <dbReference type="ChEBI" id="CHEBI:192715"/>
        <dbReference type="EC" id="3.2.1.96"/>
    </reaction>
</comment>